<keyword evidence="2" id="KW-0732">Signal</keyword>
<evidence type="ECO:0000313" key="3">
    <source>
        <dbReference type="EMBL" id="RIB24369.1"/>
    </source>
</evidence>
<gene>
    <name evidence="3" type="ORF">C2G38_2242063</name>
</gene>
<feature type="chain" id="PRO_5017304943" description="DUF4200 domain-containing protein" evidence="2">
    <location>
        <begin position="25"/>
        <end position="277"/>
    </location>
</feature>
<comment type="caution">
    <text evidence="3">The sequence shown here is derived from an EMBL/GenBank/DDBJ whole genome shotgun (WGS) entry which is preliminary data.</text>
</comment>
<keyword evidence="1" id="KW-0175">Coiled coil</keyword>
<evidence type="ECO:0008006" key="5">
    <source>
        <dbReference type="Google" id="ProtNLM"/>
    </source>
</evidence>
<dbReference type="OrthoDB" id="2398383at2759"/>
<reference evidence="3 4" key="1">
    <citation type="submission" date="2018-06" db="EMBL/GenBank/DDBJ databases">
        <title>Comparative genomics reveals the genomic features of Rhizophagus irregularis, R. cerebriforme, R. diaphanum and Gigaspora rosea, and their symbiotic lifestyle signature.</title>
        <authorList>
            <person name="Morin E."/>
            <person name="San Clemente H."/>
            <person name="Chen E.C.H."/>
            <person name="De La Providencia I."/>
            <person name="Hainaut M."/>
            <person name="Kuo A."/>
            <person name="Kohler A."/>
            <person name="Murat C."/>
            <person name="Tang N."/>
            <person name="Roy S."/>
            <person name="Loubradou J."/>
            <person name="Henrissat B."/>
            <person name="Grigoriev I.V."/>
            <person name="Corradi N."/>
            <person name="Roux C."/>
            <person name="Martin F.M."/>
        </authorList>
    </citation>
    <scope>NUCLEOTIDE SEQUENCE [LARGE SCALE GENOMIC DNA]</scope>
    <source>
        <strain evidence="3 4">DAOM 194757</strain>
    </source>
</reference>
<proteinExistence type="predicted"/>
<dbReference type="AlphaFoldDB" id="A0A397VTQ0"/>
<keyword evidence="4" id="KW-1185">Reference proteome</keyword>
<dbReference type="Proteomes" id="UP000266673">
    <property type="component" value="Unassembled WGS sequence"/>
</dbReference>
<protein>
    <recommendedName>
        <fullName evidence="5">DUF4200 domain-containing protein</fullName>
    </recommendedName>
</protein>
<feature type="signal peptide" evidence="2">
    <location>
        <begin position="1"/>
        <end position="24"/>
    </location>
</feature>
<organism evidence="3 4">
    <name type="scientific">Gigaspora rosea</name>
    <dbReference type="NCBI Taxonomy" id="44941"/>
    <lineage>
        <taxon>Eukaryota</taxon>
        <taxon>Fungi</taxon>
        <taxon>Fungi incertae sedis</taxon>
        <taxon>Mucoromycota</taxon>
        <taxon>Glomeromycotina</taxon>
        <taxon>Glomeromycetes</taxon>
        <taxon>Diversisporales</taxon>
        <taxon>Gigasporaceae</taxon>
        <taxon>Gigaspora</taxon>
    </lineage>
</organism>
<dbReference type="EMBL" id="QKWP01000220">
    <property type="protein sequence ID" value="RIB24369.1"/>
    <property type="molecule type" value="Genomic_DNA"/>
</dbReference>
<evidence type="ECO:0000256" key="2">
    <source>
        <dbReference type="SAM" id="SignalP"/>
    </source>
</evidence>
<feature type="coiled-coil region" evidence="1">
    <location>
        <begin position="58"/>
        <end position="136"/>
    </location>
</feature>
<accession>A0A397VTQ0</accession>
<evidence type="ECO:0000256" key="1">
    <source>
        <dbReference type="SAM" id="Coils"/>
    </source>
</evidence>
<evidence type="ECO:0000313" key="4">
    <source>
        <dbReference type="Proteomes" id="UP000266673"/>
    </source>
</evidence>
<name>A0A397VTQ0_9GLOM</name>
<sequence>MDIIFIICTLLFIFALIFHNTSYSEENNTTGYDDSILVIEVFDDDEEESKYELNETRNEQIRIEKLFLEQENKRFRNEKLSLIQEIQRIKNEMNNNINALQKQIYQMEEYTRLQFKEVLQKERTQLRTNYQNHFNEYFQYYNNYFQNLTLLSTEEIRRLTAMIEKKDTQLKVSKKFLDIKIKDCRSLEEHLTNKVEVNYIRFFESVISRFDKQTTIGIYIISAKDGYSSVLKDNSVSEKIDKMIEIYELQEKIIRKIQNDLIKIDNKQIKIEKIKLG</sequence>